<feature type="region of interest" description="Disordered" evidence="1">
    <location>
        <begin position="1"/>
        <end position="23"/>
    </location>
</feature>
<dbReference type="EMBL" id="QGKV02001507">
    <property type="protein sequence ID" value="KAF3528587.1"/>
    <property type="molecule type" value="Genomic_DNA"/>
</dbReference>
<evidence type="ECO:0000313" key="2">
    <source>
        <dbReference type="EMBL" id="KAF3528587.1"/>
    </source>
</evidence>
<comment type="caution">
    <text evidence="2">The sequence shown here is derived from an EMBL/GenBank/DDBJ whole genome shotgun (WGS) entry which is preliminary data.</text>
</comment>
<keyword evidence="3" id="KW-1185">Reference proteome</keyword>
<evidence type="ECO:0000256" key="1">
    <source>
        <dbReference type="SAM" id="MobiDB-lite"/>
    </source>
</evidence>
<protein>
    <submittedName>
        <fullName evidence="2">Uncharacterized protein</fullName>
    </submittedName>
</protein>
<accession>A0ABQ7B8B3</accession>
<gene>
    <name evidence="2" type="ORF">DY000_02043126</name>
</gene>
<name>A0ABQ7B8B3_BRACR</name>
<evidence type="ECO:0000313" key="3">
    <source>
        <dbReference type="Proteomes" id="UP000266723"/>
    </source>
</evidence>
<organism evidence="2 3">
    <name type="scientific">Brassica cretica</name>
    <name type="common">Mustard</name>
    <dbReference type="NCBI Taxonomy" id="69181"/>
    <lineage>
        <taxon>Eukaryota</taxon>
        <taxon>Viridiplantae</taxon>
        <taxon>Streptophyta</taxon>
        <taxon>Embryophyta</taxon>
        <taxon>Tracheophyta</taxon>
        <taxon>Spermatophyta</taxon>
        <taxon>Magnoliopsida</taxon>
        <taxon>eudicotyledons</taxon>
        <taxon>Gunneridae</taxon>
        <taxon>Pentapetalae</taxon>
        <taxon>rosids</taxon>
        <taxon>malvids</taxon>
        <taxon>Brassicales</taxon>
        <taxon>Brassicaceae</taxon>
        <taxon>Brassiceae</taxon>
        <taxon>Brassica</taxon>
    </lineage>
</organism>
<dbReference type="Proteomes" id="UP000266723">
    <property type="component" value="Unassembled WGS sequence"/>
</dbReference>
<reference evidence="2 3" key="1">
    <citation type="journal article" date="2020" name="BMC Genomics">
        <title>Intraspecific diversification of the crop wild relative Brassica cretica Lam. using demographic model selection.</title>
        <authorList>
            <person name="Kioukis A."/>
            <person name="Michalopoulou V.A."/>
            <person name="Briers L."/>
            <person name="Pirintsos S."/>
            <person name="Studholme D.J."/>
            <person name="Pavlidis P."/>
            <person name="Sarris P.F."/>
        </authorList>
    </citation>
    <scope>NUCLEOTIDE SEQUENCE [LARGE SCALE GENOMIC DNA]</scope>
    <source>
        <strain evidence="3">cv. PFS-1207/04</strain>
    </source>
</reference>
<proteinExistence type="predicted"/>
<sequence>MKSPESRAQGKATRTHTEFISGASRAEDKSLALKRKRQELVKPVCIRYSNWTRGFQVEEIFERRWTT</sequence>